<dbReference type="InterPro" id="IPR036428">
    <property type="entry name" value="PCD_sf"/>
</dbReference>
<dbReference type="HAMAP" id="MF_00434">
    <property type="entry name" value="Pterin_4_alpha"/>
    <property type="match status" value="1"/>
</dbReference>
<dbReference type="RefSeq" id="WP_185135061.1">
    <property type="nucleotide sequence ID" value="NZ_JACJVR010000020.1"/>
</dbReference>
<dbReference type="SUPFAM" id="SSF55248">
    <property type="entry name" value="PCD-like"/>
    <property type="match status" value="1"/>
</dbReference>
<dbReference type="EMBL" id="JACJVR010000020">
    <property type="protein sequence ID" value="MBB6691060.1"/>
    <property type="molecule type" value="Genomic_DNA"/>
</dbReference>
<organism evidence="5 6">
    <name type="scientific">Cohnella xylanilytica</name>
    <dbReference type="NCBI Taxonomy" id="557555"/>
    <lineage>
        <taxon>Bacteria</taxon>
        <taxon>Bacillati</taxon>
        <taxon>Bacillota</taxon>
        <taxon>Bacilli</taxon>
        <taxon>Bacillales</taxon>
        <taxon>Paenibacillaceae</taxon>
        <taxon>Cohnella</taxon>
    </lineage>
</organism>
<sequence length="97" mass="11064">MDGKKRLTEEELAEGLRALPGWTVEEGKRIVKKYLFPTFPDAIRFVDRVAELAEEHNHHPFIAIDYRKVTLRLTTWRAGGLTALDLASAEAYDRLAP</sequence>
<dbReference type="GO" id="GO:0008124">
    <property type="term" value="F:4-alpha-hydroxytetrahydrobiopterin dehydratase activity"/>
    <property type="evidence" value="ECO:0007669"/>
    <property type="project" value="UniProtKB-UniRule"/>
</dbReference>
<evidence type="ECO:0000256" key="2">
    <source>
        <dbReference type="ARBA" id="ARBA00006472"/>
    </source>
</evidence>
<reference evidence="5 6" key="1">
    <citation type="submission" date="2020-08" db="EMBL/GenBank/DDBJ databases">
        <title>Cohnella phylogeny.</title>
        <authorList>
            <person name="Dunlap C."/>
        </authorList>
    </citation>
    <scope>NUCLEOTIDE SEQUENCE [LARGE SCALE GENOMIC DNA]</scope>
    <source>
        <strain evidence="5 6">DSM 25239</strain>
    </source>
</reference>
<evidence type="ECO:0000256" key="1">
    <source>
        <dbReference type="ARBA" id="ARBA00001554"/>
    </source>
</evidence>
<evidence type="ECO:0000256" key="3">
    <source>
        <dbReference type="ARBA" id="ARBA00023239"/>
    </source>
</evidence>
<name>A0A841TYX0_9BACL</name>
<evidence type="ECO:0000313" key="6">
    <source>
        <dbReference type="Proteomes" id="UP000553776"/>
    </source>
</evidence>
<dbReference type="EC" id="4.2.1.96" evidence="4"/>
<protein>
    <recommendedName>
        <fullName evidence="4">Putative pterin-4-alpha-carbinolamine dehydratase</fullName>
        <shortName evidence="4">PHS</shortName>
        <ecNumber evidence="4">4.2.1.96</ecNumber>
    </recommendedName>
    <alternativeName>
        <fullName evidence="4">4-alpha-hydroxy-tetrahydropterin dehydratase</fullName>
    </alternativeName>
    <alternativeName>
        <fullName evidence="4">Pterin carbinolamine dehydratase</fullName>
        <shortName evidence="4">PCD</shortName>
    </alternativeName>
</protein>
<keyword evidence="3 4" id="KW-0456">Lyase</keyword>
<evidence type="ECO:0000256" key="4">
    <source>
        <dbReference type="HAMAP-Rule" id="MF_00434"/>
    </source>
</evidence>
<gene>
    <name evidence="5" type="ORF">H7B90_06550</name>
</gene>
<dbReference type="Proteomes" id="UP000553776">
    <property type="component" value="Unassembled WGS sequence"/>
</dbReference>
<dbReference type="GO" id="GO:0006729">
    <property type="term" value="P:tetrahydrobiopterin biosynthetic process"/>
    <property type="evidence" value="ECO:0007669"/>
    <property type="project" value="InterPro"/>
</dbReference>
<dbReference type="NCBIfam" id="NF002017">
    <property type="entry name" value="PRK00823.1-2"/>
    <property type="match status" value="1"/>
</dbReference>
<accession>A0A841TYX0</accession>
<comment type="catalytic activity">
    <reaction evidence="1 4">
        <text>(4aS,6R)-4a-hydroxy-L-erythro-5,6,7,8-tetrahydrobiopterin = (6R)-L-erythro-6,7-dihydrobiopterin + H2O</text>
        <dbReference type="Rhea" id="RHEA:11920"/>
        <dbReference type="ChEBI" id="CHEBI:15377"/>
        <dbReference type="ChEBI" id="CHEBI:15642"/>
        <dbReference type="ChEBI" id="CHEBI:43120"/>
        <dbReference type="EC" id="4.2.1.96"/>
    </reaction>
</comment>
<dbReference type="PANTHER" id="PTHR12599">
    <property type="entry name" value="PTERIN-4-ALPHA-CARBINOLAMINE DEHYDRATASE"/>
    <property type="match status" value="1"/>
</dbReference>
<dbReference type="InterPro" id="IPR001533">
    <property type="entry name" value="Pterin_deHydtase"/>
</dbReference>
<evidence type="ECO:0000313" key="5">
    <source>
        <dbReference type="EMBL" id="MBB6691060.1"/>
    </source>
</evidence>
<comment type="caution">
    <text evidence="5">The sequence shown here is derived from an EMBL/GenBank/DDBJ whole genome shotgun (WGS) entry which is preliminary data.</text>
</comment>
<dbReference type="AlphaFoldDB" id="A0A841TYX0"/>
<dbReference type="PANTHER" id="PTHR12599:SF0">
    <property type="entry name" value="PTERIN-4-ALPHA-CARBINOLAMINE DEHYDRATASE"/>
    <property type="match status" value="1"/>
</dbReference>
<dbReference type="CDD" id="cd00488">
    <property type="entry name" value="PCD_DCoH"/>
    <property type="match status" value="1"/>
</dbReference>
<dbReference type="Pfam" id="PF01329">
    <property type="entry name" value="Pterin_4a"/>
    <property type="match status" value="1"/>
</dbReference>
<proteinExistence type="inferred from homology"/>
<dbReference type="Gene3D" id="3.30.1360.20">
    <property type="entry name" value="Transcriptional coactivator/pterin dehydratase"/>
    <property type="match status" value="1"/>
</dbReference>
<comment type="similarity">
    <text evidence="2 4">Belongs to the pterin-4-alpha-carbinolamine dehydratase family.</text>
</comment>
<keyword evidence="6" id="KW-1185">Reference proteome</keyword>